<evidence type="ECO:0000313" key="2">
    <source>
        <dbReference type="EMBL" id="TXC76044.1"/>
    </source>
</evidence>
<accession>A0A5C6UTU5</accession>
<keyword evidence="3" id="KW-1185">Reference proteome</keyword>
<dbReference type="InterPro" id="IPR036291">
    <property type="entry name" value="NAD(P)-bd_dom_sf"/>
</dbReference>
<proteinExistence type="predicted"/>
<dbReference type="SUPFAM" id="SSF51735">
    <property type="entry name" value="NAD(P)-binding Rossmann-fold domains"/>
    <property type="match status" value="1"/>
</dbReference>
<protein>
    <submittedName>
        <fullName evidence="2">CoA-binding protein</fullName>
    </submittedName>
</protein>
<feature type="domain" description="CoA-binding" evidence="1">
    <location>
        <begin position="3"/>
        <end position="114"/>
    </location>
</feature>
<dbReference type="OrthoDB" id="708726at2"/>
<dbReference type="EMBL" id="VORB01000011">
    <property type="protein sequence ID" value="TXC76044.1"/>
    <property type="molecule type" value="Genomic_DNA"/>
</dbReference>
<dbReference type="Gene3D" id="3.40.50.720">
    <property type="entry name" value="NAD(P)-binding Rossmann-like Domain"/>
    <property type="match status" value="1"/>
</dbReference>
<evidence type="ECO:0000259" key="1">
    <source>
        <dbReference type="Pfam" id="PF13380"/>
    </source>
</evidence>
<gene>
    <name evidence="2" type="ORF">FRX97_11055</name>
</gene>
<dbReference type="InterPro" id="IPR003781">
    <property type="entry name" value="CoA-bd"/>
</dbReference>
<name>A0A5C6UTU5_9FLAO</name>
<evidence type="ECO:0000313" key="3">
    <source>
        <dbReference type="Proteomes" id="UP000321168"/>
    </source>
</evidence>
<reference evidence="2 3" key="1">
    <citation type="submission" date="2019-08" db="EMBL/GenBank/DDBJ databases">
        <title>Genome of Luteibaculum oceani JCM 18817.</title>
        <authorList>
            <person name="Bowman J.P."/>
        </authorList>
    </citation>
    <scope>NUCLEOTIDE SEQUENCE [LARGE SCALE GENOMIC DNA]</scope>
    <source>
        <strain evidence="2 3">JCM 18817</strain>
    </source>
</reference>
<dbReference type="Pfam" id="PF13380">
    <property type="entry name" value="CoA_binding_2"/>
    <property type="match status" value="1"/>
</dbReference>
<sequence>MNKSTLVVGASENPQRYSYLAINRLVENKVQPIYAVSLKSGEVSGVPFMTEFPDFKVDTVTLYVGPRHQEAVAAYMEKYPPNRVIFNPGTESPLMDSLKSKGVAVLPACTLVMLASNQY</sequence>
<organism evidence="2 3">
    <name type="scientific">Luteibaculum oceani</name>
    <dbReference type="NCBI Taxonomy" id="1294296"/>
    <lineage>
        <taxon>Bacteria</taxon>
        <taxon>Pseudomonadati</taxon>
        <taxon>Bacteroidota</taxon>
        <taxon>Flavobacteriia</taxon>
        <taxon>Flavobacteriales</taxon>
        <taxon>Luteibaculaceae</taxon>
        <taxon>Luteibaculum</taxon>
    </lineage>
</organism>
<dbReference type="Proteomes" id="UP000321168">
    <property type="component" value="Unassembled WGS sequence"/>
</dbReference>
<dbReference type="RefSeq" id="WP_147015282.1">
    <property type="nucleotide sequence ID" value="NZ_VORB01000011.1"/>
</dbReference>
<comment type="caution">
    <text evidence="2">The sequence shown here is derived from an EMBL/GenBank/DDBJ whole genome shotgun (WGS) entry which is preliminary data.</text>
</comment>
<dbReference type="AlphaFoldDB" id="A0A5C6UTU5"/>